<dbReference type="Pfam" id="PF03446">
    <property type="entry name" value="NAD_binding_2"/>
    <property type="match status" value="1"/>
</dbReference>
<evidence type="ECO:0000256" key="1">
    <source>
        <dbReference type="ARBA" id="ARBA00023002"/>
    </source>
</evidence>
<name>A0A0F9U0P5_9ZZZZ</name>
<dbReference type="GO" id="GO:0051287">
    <property type="term" value="F:NAD binding"/>
    <property type="evidence" value="ECO:0007669"/>
    <property type="project" value="InterPro"/>
</dbReference>
<dbReference type="InterPro" id="IPR008927">
    <property type="entry name" value="6-PGluconate_DH-like_C_sf"/>
</dbReference>
<dbReference type="InterPro" id="IPR036291">
    <property type="entry name" value="NAD(P)-bd_dom_sf"/>
</dbReference>
<sequence length="301" mass="32025">MTDRPRIGFIGVGLMGHGMAKNILEGGYPLTVLAHRNRKPVDDLTSRGAEEGASVADIAEKSEIVFLCLPGSPEVEATVGEILDAKGATTTIIDSSTSNPVSTRAVAERCREAGVTLIDAPLSRTPKEAWEGTLDTMVGASSEDFERVRPILDCWAGKVVRVGETGAGHTMKLLNNFLSLGYASLYSEALAIGAKNGIDAKTFHGVISGGRMDCGFYQTFMQYVVERDRDAHKFTLRNAHKDMRYVVSMANESGIASHVSSSVKNGLATAEAIGRGDDYLPMLSDVVAELNGIGAAKGSKE</sequence>
<evidence type="ECO:0000313" key="5">
    <source>
        <dbReference type="EMBL" id="KKN85149.1"/>
    </source>
</evidence>
<dbReference type="PIRSF" id="PIRSF000103">
    <property type="entry name" value="HIBADH"/>
    <property type="match status" value="1"/>
</dbReference>
<dbReference type="InterPro" id="IPR015815">
    <property type="entry name" value="HIBADH-related"/>
</dbReference>
<dbReference type="Gene3D" id="3.40.50.720">
    <property type="entry name" value="NAD(P)-binding Rossmann-like Domain"/>
    <property type="match status" value="1"/>
</dbReference>
<comment type="caution">
    <text evidence="5">The sequence shown here is derived from an EMBL/GenBank/DDBJ whole genome shotgun (WGS) entry which is preliminary data.</text>
</comment>
<dbReference type="PANTHER" id="PTHR43060:SF15">
    <property type="entry name" value="3-HYDROXYISOBUTYRATE DEHYDROGENASE-LIKE 1, MITOCHONDRIAL-RELATED"/>
    <property type="match status" value="1"/>
</dbReference>
<dbReference type="Gene3D" id="1.10.1040.10">
    <property type="entry name" value="N-(1-d-carboxylethyl)-l-norvaline Dehydrogenase, domain 2"/>
    <property type="match status" value="1"/>
</dbReference>
<gene>
    <name evidence="5" type="ORF">LCGC14_0281310</name>
</gene>
<feature type="domain" description="6-phosphogluconate dehydrogenase NADP-binding" evidence="3">
    <location>
        <begin position="6"/>
        <end position="163"/>
    </location>
</feature>
<keyword evidence="1" id="KW-0560">Oxidoreductase</keyword>
<evidence type="ECO:0000259" key="3">
    <source>
        <dbReference type="Pfam" id="PF03446"/>
    </source>
</evidence>
<keyword evidence="2" id="KW-0520">NAD</keyword>
<dbReference type="InterPro" id="IPR006115">
    <property type="entry name" value="6PGDH_NADP-bd"/>
</dbReference>
<dbReference type="SUPFAM" id="SSF48179">
    <property type="entry name" value="6-phosphogluconate dehydrogenase C-terminal domain-like"/>
    <property type="match status" value="1"/>
</dbReference>
<dbReference type="Pfam" id="PF14833">
    <property type="entry name" value="NAD_binding_11"/>
    <property type="match status" value="1"/>
</dbReference>
<dbReference type="SUPFAM" id="SSF51735">
    <property type="entry name" value="NAD(P)-binding Rossmann-fold domains"/>
    <property type="match status" value="1"/>
</dbReference>
<dbReference type="GO" id="GO:0016491">
    <property type="term" value="F:oxidoreductase activity"/>
    <property type="evidence" value="ECO:0007669"/>
    <property type="project" value="UniProtKB-KW"/>
</dbReference>
<dbReference type="PANTHER" id="PTHR43060">
    <property type="entry name" value="3-HYDROXYISOBUTYRATE DEHYDROGENASE-LIKE 1, MITOCHONDRIAL-RELATED"/>
    <property type="match status" value="1"/>
</dbReference>
<dbReference type="InterPro" id="IPR029154">
    <property type="entry name" value="HIBADH-like_NADP-bd"/>
</dbReference>
<proteinExistence type="predicted"/>
<dbReference type="InterPro" id="IPR013328">
    <property type="entry name" value="6PGD_dom2"/>
</dbReference>
<feature type="domain" description="3-hydroxyisobutyrate dehydrogenase-like NAD-binding" evidence="4">
    <location>
        <begin position="166"/>
        <end position="278"/>
    </location>
</feature>
<dbReference type="GO" id="GO:0050661">
    <property type="term" value="F:NADP binding"/>
    <property type="evidence" value="ECO:0007669"/>
    <property type="project" value="InterPro"/>
</dbReference>
<evidence type="ECO:0000259" key="4">
    <source>
        <dbReference type="Pfam" id="PF14833"/>
    </source>
</evidence>
<organism evidence="5">
    <name type="scientific">marine sediment metagenome</name>
    <dbReference type="NCBI Taxonomy" id="412755"/>
    <lineage>
        <taxon>unclassified sequences</taxon>
        <taxon>metagenomes</taxon>
        <taxon>ecological metagenomes</taxon>
    </lineage>
</organism>
<reference evidence="5" key="1">
    <citation type="journal article" date="2015" name="Nature">
        <title>Complex archaea that bridge the gap between prokaryotes and eukaryotes.</title>
        <authorList>
            <person name="Spang A."/>
            <person name="Saw J.H."/>
            <person name="Jorgensen S.L."/>
            <person name="Zaremba-Niedzwiedzka K."/>
            <person name="Martijn J."/>
            <person name="Lind A.E."/>
            <person name="van Eijk R."/>
            <person name="Schleper C."/>
            <person name="Guy L."/>
            <person name="Ettema T.J."/>
        </authorList>
    </citation>
    <scope>NUCLEOTIDE SEQUENCE</scope>
</reference>
<protein>
    <recommendedName>
        <fullName evidence="6">6-phosphogluconate dehydrogenase NADP-binding domain-containing protein</fullName>
    </recommendedName>
</protein>
<evidence type="ECO:0000256" key="2">
    <source>
        <dbReference type="ARBA" id="ARBA00023027"/>
    </source>
</evidence>
<dbReference type="EMBL" id="LAZR01000162">
    <property type="protein sequence ID" value="KKN85149.1"/>
    <property type="molecule type" value="Genomic_DNA"/>
</dbReference>
<dbReference type="AlphaFoldDB" id="A0A0F9U0P5"/>
<evidence type="ECO:0008006" key="6">
    <source>
        <dbReference type="Google" id="ProtNLM"/>
    </source>
</evidence>
<accession>A0A0F9U0P5</accession>